<organism evidence="7 8">
    <name type="scientific">Candida tropicalis (strain ATCC MYA-3404 / T1)</name>
    <name type="common">Yeast</name>
    <dbReference type="NCBI Taxonomy" id="294747"/>
    <lineage>
        <taxon>Eukaryota</taxon>
        <taxon>Fungi</taxon>
        <taxon>Dikarya</taxon>
        <taxon>Ascomycota</taxon>
        <taxon>Saccharomycotina</taxon>
        <taxon>Pichiomycetes</taxon>
        <taxon>Debaryomycetaceae</taxon>
        <taxon>Candida/Lodderomyces clade</taxon>
        <taxon>Candida</taxon>
    </lineage>
</organism>
<evidence type="ECO:0000256" key="3">
    <source>
        <dbReference type="ARBA" id="ARBA00022833"/>
    </source>
</evidence>
<evidence type="ECO:0000259" key="6">
    <source>
        <dbReference type="SMART" id="SM00829"/>
    </source>
</evidence>
<keyword evidence="3 5" id="KW-0862">Zinc</keyword>
<dbReference type="Pfam" id="PF08240">
    <property type="entry name" value="ADH_N"/>
    <property type="match status" value="1"/>
</dbReference>
<dbReference type="RefSeq" id="XP_002548500.1">
    <property type="nucleotide sequence ID" value="XM_002548454.1"/>
</dbReference>
<dbReference type="Gene3D" id="3.40.50.720">
    <property type="entry name" value="NAD(P)-binding Rossmann-like Domain"/>
    <property type="match status" value="1"/>
</dbReference>
<gene>
    <name evidence="7" type="ORF">CTRG_02797</name>
</gene>
<dbReference type="InterPro" id="IPR020843">
    <property type="entry name" value="ER"/>
</dbReference>
<dbReference type="HOGENOM" id="CLU_026673_20_2_1"/>
<evidence type="ECO:0000256" key="5">
    <source>
        <dbReference type="RuleBase" id="RU361277"/>
    </source>
</evidence>
<dbReference type="KEGG" id="ctp:CTRG_02797"/>
<dbReference type="InterPro" id="IPR013154">
    <property type="entry name" value="ADH-like_N"/>
</dbReference>
<keyword evidence="8" id="KW-1185">Reference proteome</keyword>
<dbReference type="Gene3D" id="3.90.180.10">
    <property type="entry name" value="Medium-chain alcohol dehydrogenases, catalytic domain"/>
    <property type="match status" value="1"/>
</dbReference>
<dbReference type="GO" id="GO:0008270">
    <property type="term" value="F:zinc ion binding"/>
    <property type="evidence" value="ECO:0007669"/>
    <property type="project" value="InterPro"/>
</dbReference>
<sequence length="374" mass="41282">MTVADSTVPDKFQGFASDKKENWANPKLISFDRKKINDYDVVLENKTCGLCYSDIHTLQGNWTDYKTNELVVGHEICGIVIAVGSKVTEFKVGDRAGIGAASSSCRECSRCHNDTEQYCKKQVSTYNDVDPKADGYVTKGGYSSHSIADEMFVFKIPDDLPFEYASPLMCAGLTVASPLFTHLVEHNEDATGKTVGIISIGGLSHIAIQIANALNAKVVAFSRTSAKKEEAFKLGAHEFVATTEDNDWTSRYEDKFDLILNCASGVDGFNLSDYLSVLKVNKKFISVGLPNINDEFSVSPFTFLKDGASFGSSLLGSKADMIRMLDLAAKHNIKPWIEEVPISEENVAKSLKRCFEGDVRYRFVFTELDKAFKN</sequence>
<dbReference type="GeneID" id="8298362"/>
<dbReference type="PANTHER" id="PTHR42683">
    <property type="entry name" value="ALDEHYDE REDUCTASE"/>
    <property type="match status" value="1"/>
</dbReference>
<dbReference type="SMART" id="SM00829">
    <property type="entry name" value="PKS_ER"/>
    <property type="match status" value="1"/>
</dbReference>
<dbReference type="GO" id="GO:0016616">
    <property type="term" value="F:oxidoreductase activity, acting on the CH-OH group of donors, NAD or NADP as acceptor"/>
    <property type="evidence" value="ECO:0007669"/>
    <property type="project" value="InterPro"/>
</dbReference>
<dbReference type="SUPFAM" id="SSF51735">
    <property type="entry name" value="NAD(P)-binding Rossmann-fold domains"/>
    <property type="match status" value="1"/>
</dbReference>
<dbReference type="InterPro" id="IPR013149">
    <property type="entry name" value="ADH-like_C"/>
</dbReference>
<dbReference type="EMBL" id="GG692397">
    <property type="protein sequence ID" value="EER33979.1"/>
    <property type="molecule type" value="Genomic_DNA"/>
</dbReference>
<evidence type="ECO:0000256" key="1">
    <source>
        <dbReference type="ARBA" id="ARBA00001947"/>
    </source>
</evidence>
<dbReference type="InterPro" id="IPR002328">
    <property type="entry name" value="ADH_Zn_CS"/>
</dbReference>
<protein>
    <recommendedName>
        <fullName evidence="6">Enoyl reductase (ER) domain-containing protein</fullName>
    </recommendedName>
</protein>
<evidence type="ECO:0000313" key="8">
    <source>
        <dbReference type="Proteomes" id="UP000002037"/>
    </source>
</evidence>
<dbReference type="InterPro" id="IPR047109">
    <property type="entry name" value="CAD-like"/>
</dbReference>
<dbReference type="InterPro" id="IPR011032">
    <property type="entry name" value="GroES-like_sf"/>
</dbReference>
<dbReference type="FunFam" id="3.40.50.720:FF:000022">
    <property type="entry name" value="Cinnamyl alcohol dehydrogenase"/>
    <property type="match status" value="1"/>
</dbReference>
<dbReference type="OrthoDB" id="1879366at2759"/>
<proteinExistence type="inferred from homology"/>
<dbReference type="VEuPathDB" id="FungiDB:CTRG_02797"/>
<comment type="cofactor">
    <cofactor evidence="1 5">
        <name>Zn(2+)</name>
        <dbReference type="ChEBI" id="CHEBI:29105"/>
    </cofactor>
</comment>
<dbReference type="SMR" id="C5M8S5"/>
<feature type="domain" description="Enoyl reductase (ER)" evidence="6">
    <location>
        <begin position="21"/>
        <end position="365"/>
    </location>
</feature>
<dbReference type="PROSITE" id="PS00059">
    <property type="entry name" value="ADH_ZINC"/>
    <property type="match status" value="1"/>
</dbReference>
<evidence type="ECO:0000256" key="2">
    <source>
        <dbReference type="ARBA" id="ARBA00022723"/>
    </source>
</evidence>
<dbReference type="STRING" id="294747.C5M8S5"/>
<dbReference type="InterPro" id="IPR036291">
    <property type="entry name" value="NAD(P)-bd_dom_sf"/>
</dbReference>
<comment type="similarity">
    <text evidence="5">Belongs to the zinc-containing alcohol dehydrogenase family.</text>
</comment>
<keyword evidence="2 5" id="KW-0479">Metal-binding</keyword>
<reference evidence="7 8" key="1">
    <citation type="journal article" date="2009" name="Nature">
        <title>Evolution of pathogenicity and sexual reproduction in eight Candida genomes.</title>
        <authorList>
            <person name="Butler G."/>
            <person name="Rasmussen M.D."/>
            <person name="Lin M.F."/>
            <person name="Santos M.A."/>
            <person name="Sakthikumar S."/>
            <person name="Munro C.A."/>
            <person name="Rheinbay E."/>
            <person name="Grabherr M."/>
            <person name="Forche A."/>
            <person name="Reedy J.L."/>
            <person name="Agrafioti I."/>
            <person name="Arnaud M.B."/>
            <person name="Bates S."/>
            <person name="Brown A.J."/>
            <person name="Brunke S."/>
            <person name="Costanzo M.C."/>
            <person name="Fitzpatrick D.A."/>
            <person name="de Groot P.W."/>
            <person name="Harris D."/>
            <person name="Hoyer L.L."/>
            <person name="Hube B."/>
            <person name="Klis F.M."/>
            <person name="Kodira C."/>
            <person name="Lennard N."/>
            <person name="Logue M.E."/>
            <person name="Martin R."/>
            <person name="Neiman A.M."/>
            <person name="Nikolaou E."/>
            <person name="Quail M.A."/>
            <person name="Quinn J."/>
            <person name="Santos M.C."/>
            <person name="Schmitzberger F.F."/>
            <person name="Sherlock G."/>
            <person name="Shah P."/>
            <person name="Silverstein K.A."/>
            <person name="Skrzypek M.S."/>
            <person name="Soll D."/>
            <person name="Staggs R."/>
            <person name="Stansfield I."/>
            <person name="Stumpf M.P."/>
            <person name="Sudbery P.E."/>
            <person name="Srikantha T."/>
            <person name="Zeng Q."/>
            <person name="Berman J."/>
            <person name="Berriman M."/>
            <person name="Heitman J."/>
            <person name="Gow N.A."/>
            <person name="Lorenz M.C."/>
            <person name="Birren B.W."/>
            <person name="Kellis M."/>
            <person name="Cuomo C.A."/>
        </authorList>
    </citation>
    <scope>NUCLEOTIDE SEQUENCE [LARGE SCALE GENOMIC DNA]</scope>
    <source>
        <strain evidence="8">ATCC MYA-3404 / T1</strain>
    </source>
</reference>
<dbReference type="AlphaFoldDB" id="C5M8S5"/>
<dbReference type="Proteomes" id="UP000002037">
    <property type="component" value="Unassembled WGS sequence"/>
</dbReference>
<dbReference type="SUPFAM" id="SSF50129">
    <property type="entry name" value="GroES-like"/>
    <property type="match status" value="1"/>
</dbReference>
<keyword evidence="4" id="KW-0560">Oxidoreductase</keyword>
<dbReference type="CDD" id="cd05283">
    <property type="entry name" value="CAD1"/>
    <property type="match status" value="1"/>
</dbReference>
<name>C5M8S5_CANTT</name>
<dbReference type="eggNOG" id="KOG0023">
    <property type="taxonomic scope" value="Eukaryota"/>
</dbReference>
<dbReference type="Pfam" id="PF00107">
    <property type="entry name" value="ADH_zinc_N"/>
    <property type="match status" value="1"/>
</dbReference>
<evidence type="ECO:0000256" key="4">
    <source>
        <dbReference type="ARBA" id="ARBA00023002"/>
    </source>
</evidence>
<evidence type="ECO:0000313" key="7">
    <source>
        <dbReference type="EMBL" id="EER33979.1"/>
    </source>
</evidence>
<accession>C5M8S5</accession>